<dbReference type="InterPro" id="IPR001626">
    <property type="entry name" value="ABC_TroCD"/>
</dbReference>
<evidence type="ECO:0000313" key="4">
    <source>
        <dbReference type="Proteomes" id="UP000019246"/>
    </source>
</evidence>
<dbReference type="EMBL" id="AOCG01000014">
    <property type="protein sequence ID" value="EUJ17287.1"/>
    <property type="molecule type" value="Genomic_DNA"/>
</dbReference>
<keyword evidence="2" id="KW-0472">Membrane</keyword>
<proteinExistence type="inferred from homology"/>
<keyword evidence="4" id="KW-1185">Reference proteome</keyword>
<accession>W7AUG0</accession>
<organism evidence="3 4">
    <name type="scientific">Listeria aquatica FSL S10-1188</name>
    <dbReference type="NCBI Taxonomy" id="1265818"/>
    <lineage>
        <taxon>Bacteria</taxon>
        <taxon>Bacillati</taxon>
        <taxon>Bacillota</taxon>
        <taxon>Bacilli</taxon>
        <taxon>Bacillales</taxon>
        <taxon>Listeriaceae</taxon>
        <taxon>Listeria</taxon>
    </lineage>
</organism>
<evidence type="ECO:0000313" key="3">
    <source>
        <dbReference type="EMBL" id="EUJ17287.1"/>
    </source>
</evidence>
<keyword evidence="1" id="KW-0813">Transport</keyword>
<keyword evidence="1 2" id="KW-0812">Transmembrane</keyword>
<sequence length="57" mass="6312">MITYIKSNSVIKGDTAIGITFSSFLALGVILIGVAIVQRICSISYLEIFWRSKMLTK</sequence>
<name>W7AUG0_9LIST</name>
<keyword evidence="2" id="KW-1133">Transmembrane helix</keyword>
<reference evidence="3 4" key="1">
    <citation type="journal article" date="2014" name="Int. J. Syst. Evol. Microbiol.">
        <title>Listeria floridensis sp. nov., Listeria aquatica sp. nov., Listeria cornellensis sp. nov., Listeria riparia sp. nov. and Listeria grandensis sp. nov., from agricultural and natural environments.</title>
        <authorList>
            <person name="den Bakker H.C."/>
            <person name="Warchocki S."/>
            <person name="Wright E.M."/>
            <person name="Allred A.F."/>
            <person name="Ahlstrom C."/>
            <person name="Manuel C.S."/>
            <person name="Stasiewicz M.J."/>
            <person name="Burrell A."/>
            <person name="Roof S."/>
            <person name="Strawn L."/>
            <person name="Fortes E.D."/>
            <person name="Nightingale K.K."/>
            <person name="Kephart D."/>
            <person name="Wiedmann M."/>
        </authorList>
    </citation>
    <scope>NUCLEOTIDE SEQUENCE [LARGE SCALE GENOMIC DNA]</scope>
    <source>
        <strain evidence="3 4">FSL S10-1188</strain>
    </source>
</reference>
<comment type="similarity">
    <text evidence="1">Belongs to the ABC-3 integral membrane protein family.</text>
</comment>
<evidence type="ECO:0000256" key="1">
    <source>
        <dbReference type="RuleBase" id="RU003943"/>
    </source>
</evidence>
<dbReference type="GO" id="GO:0055085">
    <property type="term" value="P:transmembrane transport"/>
    <property type="evidence" value="ECO:0007669"/>
    <property type="project" value="InterPro"/>
</dbReference>
<evidence type="ECO:0000256" key="2">
    <source>
        <dbReference type="SAM" id="Phobius"/>
    </source>
</evidence>
<comment type="subcellular location">
    <subcellularLocation>
        <location evidence="1">Cell membrane</location>
        <topology evidence="1">Multi-pass membrane protein</topology>
    </subcellularLocation>
</comment>
<feature type="transmembrane region" description="Helical" evidence="2">
    <location>
        <begin position="16"/>
        <end position="37"/>
    </location>
</feature>
<comment type="caution">
    <text evidence="3">The sequence shown here is derived from an EMBL/GenBank/DDBJ whole genome shotgun (WGS) entry which is preliminary data.</text>
</comment>
<gene>
    <name evidence="3" type="ORF">MAQA_14045</name>
</gene>
<dbReference type="STRING" id="1265818.MAQA_14045"/>
<dbReference type="GO" id="GO:0043190">
    <property type="term" value="C:ATP-binding cassette (ABC) transporter complex"/>
    <property type="evidence" value="ECO:0007669"/>
    <property type="project" value="InterPro"/>
</dbReference>
<dbReference type="AlphaFoldDB" id="W7AUG0"/>
<dbReference type="Pfam" id="PF00950">
    <property type="entry name" value="ABC-3"/>
    <property type="match status" value="1"/>
</dbReference>
<dbReference type="Proteomes" id="UP000019246">
    <property type="component" value="Unassembled WGS sequence"/>
</dbReference>
<protein>
    <submittedName>
        <fullName evidence="3">Manganese transport system membrane protein</fullName>
    </submittedName>
</protein>